<gene>
    <name evidence="1" type="ORF">PCON_03401</name>
</gene>
<dbReference type="EMBL" id="HF935215">
    <property type="protein sequence ID" value="CCX04737.1"/>
    <property type="molecule type" value="Genomic_DNA"/>
</dbReference>
<dbReference type="AlphaFoldDB" id="U4KUJ5"/>
<protein>
    <submittedName>
        <fullName evidence="1">Uncharacterized protein</fullName>
    </submittedName>
</protein>
<evidence type="ECO:0000313" key="1">
    <source>
        <dbReference type="EMBL" id="CCX04737.1"/>
    </source>
</evidence>
<organism evidence="1 2">
    <name type="scientific">Pyronema omphalodes (strain CBS 100304)</name>
    <name type="common">Pyronema confluens</name>
    <dbReference type="NCBI Taxonomy" id="1076935"/>
    <lineage>
        <taxon>Eukaryota</taxon>
        <taxon>Fungi</taxon>
        <taxon>Dikarya</taxon>
        <taxon>Ascomycota</taxon>
        <taxon>Pezizomycotina</taxon>
        <taxon>Pezizomycetes</taxon>
        <taxon>Pezizales</taxon>
        <taxon>Pyronemataceae</taxon>
        <taxon>Pyronema</taxon>
    </lineage>
</organism>
<reference evidence="1 2" key="1">
    <citation type="journal article" date="2013" name="PLoS Genet.">
        <title>The genome and development-dependent transcriptomes of Pyronema confluens: a window into fungal evolution.</title>
        <authorList>
            <person name="Traeger S."/>
            <person name="Altegoer F."/>
            <person name="Freitag M."/>
            <person name="Gabaldon T."/>
            <person name="Kempken F."/>
            <person name="Kumar A."/>
            <person name="Marcet-Houben M."/>
            <person name="Poggeler S."/>
            <person name="Stajich J.E."/>
            <person name="Nowrousian M."/>
        </authorList>
    </citation>
    <scope>NUCLEOTIDE SEQUENCE [LARGE SCALE GENOMIC DNA]</scope>
    <source>
        <strain evidence="2">CBS 100304</strain>
        <tissue evidence="1">Vegetative mycelium</tissue>
    </source>
</reference>
<proteinExistence type="predicted"/>
<keyword evidence="2" id="KW-1185">Reference proteome</keyword>
<dbReference type="Proteomes" id="UP000018144">
    <property type="component" value="Unassembled WGS sequence"/>
</dbReference>
<name>U4KUJ5_PYROM</name>
<accession>U4KUJ5</accession>
<sequence>MPDALRPFMKALEHITQFTSVLIYHQDGKLPTLATVLQILTTTYPAPNINFRTVQEHITLLPTINDAMNETNFDEHDRNAVIAILATLQYIFGAYGDTFPWVMYLLRLFGDQLAKDYGTTPMLLA</sequence>
<evidence type="ECO:0000313" key="2">
    <source>
        <dbReference type="Proteomes" id="UP000018144"/>
    </source>
</evidence>